<feature type="domain" description="Porin" evidence="5">
    <location>
        <begin position="9"/>
        <end position="338"/>
    </location>
</feature>
<dbReference type="RefSeq" id="WP_077668769.1">
    <property type="nucleotide sequence ID" value="NZ_MUFB01000044.1"/>
</dbReference>
<evidence type="ECO:0000256" key="2">
    <source>
        <dbReference type="ARBA" id="ARBA00022729"/>
    </source>
</evidence>
<keyword evidence="3" id="KW-0472">Membrane</keyword>
<evidence type="ECO:0000256" key="4">
    <source>
        <dbReference type="SAM" id="SignalP"/>
    </source>
</evidence>
<comment type="caution">
    <text evidence="6">The sequence shown here is derived from an EMBL/GenBank/DDBJ whole genome shotgun (WGS) entry which is preliminary data.</text>
</comment>
<dbReference type="PANTHER" id="PTHR34501:SF2">
    <property type="entry name" value="OUTER MEMBRANE PORIN F-RELATED"/>
    <property type="match status" value="1"/>
</dbReference>
<gene>
    <name evidence="6" type="ORF">BZG73_15500</name>
</gene>
<accession>A0ABX3K4W8</accession>
<organism evidence="6 7">
    <name type="scientific">Salinivibrio siamensis</name>
    <dbReference type="NCBI Taxonomy" id="414286"/>
    <lineage>
        <taxon>Bacteria</taxon>
        <taxon>Pseudomonadati</taxon>
        <taxon>Pseudomonadota</taxon>
        <taxon>Gammaproteobacteria</taxon>
        <taxon>Vibrionales</taxon>
        <taxon>Vibrionaceae</taxon>
        <taxon>Salinivibrio</taxon>
    </lineage>
</organism>
<dbReference type="SUPFAM" id="SSF56935">
    <property type="entry name" value="Porins"/>
    <property type="match status" value="1"/>
</dbReference>
<evidence type="ECO:0000259" key="5">
    <source>
        <dbReference type="Pfam" id="PF13609"/>
    </source>
</evidence>
<proteinExistence type="predicted"/>
<evidence type="ECO:0000256" key="1">
    <source>
        <dbReference type="ARBA" id="ARBA00004571"/>
    </source>
</evidence>
<dbReference type="InterPro" id="IPR033900">
    <property type="entry name" value="Gram_neg_porin_domain"/>
</dbReference>
<feature type="chain" id="PRO_5047033606" description="Porin domain-containing protein" evidence="4">
    <location>
        <begin position="22"/>
        <end position="350"/>
    </location>
</feature>
<evidence type="ECO:0000313" key="7">
    <source>
        <dbReference type="Proteomes" id="UP000189410"/>
    </source>
</evidence>
<feature type="signal peptide" evidence="4">
    <location>
        <begin position="1"/>
        <end position="21"/>
    </location>
</feature>
<keyword evidence="2 4" id="KW-0732">Signal</keyword>
<name>A0ABX3K4W8_9GAMM</name>
<dbReference type="InterPro" id="IPR050298">
    <property type="entry name" value="Gram-neg_bact_OMP"/>
</dbReference>
<dbReference type="Gene3D" id="2.40.160.10">
    <property type="entry name" value="Porin"/>
    <property type="match status" value="1"/>
</dbReference>
<dbReference type="InterPro" id="IPR023614">
    <property type="entry name" value="Porin_dom_sf"/>
</dbReference>
<evidence type="ECO:0000256" key="3">
    <source>
        <dbReference type="ARBA" id="ARBA00023136"/>
    </source>
</evidence>
<evidence type="ECO:0000313" key="6">
    <source>
        <dbReference type="EMBL" id="OOE79166.1"/>
    </source>
</evidence>
<sequence length="350" mass="37708">MKKTILAMAVPALLAAGSASASINLYDAEGVKVDASGAAEVQYIQDIGNNQDGKWRLDDGDFAINTEVAVSDKLTAIAAMAFEFEMAGGADGADTGEYRSNVENDELYVGFKGDWGQFTAGRQYLLMDDSGITKDYELSVNSFGVDIEQATQVGKYVYDNGTVYGAATYTDFSDGFDDDSAEAVADGYGAGDDLRIYEARLGYRFADVDARVYYQRVDNIGRNTDTAGNIISDELNQDAYNFEIEYAGIENVGIAASIGRTSVDGLNKANKVVDTETDYMSIAADYTMGKTTFAVGYDNKDIDGESSDLNGYYANVTYALHSNAHVYAEVGDSDGDDQDFGYVAGMEVKF</sequence>
<keyword evidence="7" id="KW-1185">Reference proteome</keyword>
<dbReference type="PANTHER" id="PTHR34501">
    <property type="entry name" value="PROTEIN YDDL-RELATED"/>
    <property type="match status" value="1"/>
</dbReference>
<protein>
    <recommendedName>
        <fullName evidence="5">Porin domain-containing protein</fullName>
    </recommendedName>
</protein>
<reference evidence="6 7" key="1">
    <citation type="journal article" date="2017" name="Genome Announc.">
        <title>Draft Genome Sequences of Salinivibrio proteolyticus, Salinivibrio sharmensis, Salinivibrio siamensis, Salinivibrio costicola subsp. alcaliphilus, Salinivibrio costicola subsp. vallismortis, and 29 New Isolates Belonging to the Genus Salinivibrio.</title>
        <authorList>
            <person name="Lopez-Hermoso C."/>
            <person name="de la Haba R.R."/>
            <person name="Sanchez-Porro C."/>
            <person name="Bayliss S.C."/>
            <person name="Feil E.J."/>
            <person name="Ventosa A."/>
        </authorList>
    </citation>
    <scope>NUCLEOTIDE SEQUENCE [LARGE SCALE GENOMIC DNA]</scope>
    <source>
        <strain evidence="6 7">JCM 14472</strain>
    </source>
</reference>
<dbReference type="Proteomes" id="UP000189410">
    <property type="component" value="Unassembled WGS sequence"/>
</dbReference>
<dbReference type="EMBL" id="MUFB01000044">
    <property type="protein sequence ID" value="OOE79166.1"/>
    <property type="molecule type" value="Genomic_DNA"/>
</dbReference>
<dbReference type="Pfam" id="PF13609">
    <property type="entry name" value="Porin_4"/>
    <property type="match status" value="1"/>
</dbReference>
<comment type="subcellular location">
    <subcellularLocation>
        <location evidence="1">Cell outer membrane</location>
        <topology evidence="1">Multi-pass membrane protein</topology>
    </subcellularLocation>
</comment>